<comment type="caution">
    <text evidence="1">The sequence shown here is derived from an EMBL/GenBank/DDBJ whole genome shotgun (WGS) entry which is preliminary data.</text>
</comment>
<accession>A0A933S3H7</accession>
<sequence>MVGEYILSIDVDEGIRQGDVIRSLPIIGETPVRYGFIVTADCDIAQNKAGDSFTLLDIVPAAQYLDLHWAPQQLRRIIERQSRVACESPNGKISRSSAGLAPLEAASLQQWLAETTPESIVNSVQSDDQKLLSLLACIRLALGHGSSGSRLADLRQV</sequence>
<organism evidence="1 2">
    <name type="scientific">Rhodopseudomonas palustris</name>
    <dbReference type="NCBI Taxonomy" id="1076"/>
    <lineage>
        <taxon>Bacteria</taxon>
        <taxon>Pseudomonadati</taxon>
        <taxon>Pseudomonadota</taxon>
        <taxon>Alphaproteobacteria</taxon>
        <taxon>Hyphomicrobiales</taxon>
        <taxon>Nitrobacteraceae</taxon>
        <taxon>Rhodopseudomonas</taxon>
    </lineage>
</organism>
<dbReference type="AlphaFoldDB" id="A0A933S3H7"/>
<evidence type="ECO:0000313" key="1">
    <source>
        <dbReference type="EMBL" id="MBI5131358.1"/>
    </source>
</evidence>
<dbReference type="Proteomes" id="UP000782519">
    <property type="component" value="Unassembled WGS sequence"/>
</dbReference>
<protein>
    <submittedName>
        <fullName evidence="1">Uncharacterized protein</fullName>
    </submittedName>
</protein>
<dbReference type="EMBL" id="JACRJB010000052">
    <property type="protein sequence ID" value="MBI5131358.1"/>
    <property type="molecule type" value="Genomic_DNA"/>
</dbReference>
<evidence type="ECO:0000313" key="2">
    <source>
        <dbReference type="Proteomes" id="UP000782519"/>
    </source>
</evidence>
<name>A0A933S3H7_RHOPL</name>
<reference evidence="1" key="1">
    <citation type="submission" date="2020-07" db="EMBL/GenBank/DDBJ databases">
        <title>Huge and variable diversity of episymbiotic CPR bacteria and DPANN archaea in groundwater ecosystems.</title>
        <authorList>
            <person name="He C.Y."/>
            <person name="Keren R."/>
            <person name="Whittaker M."/>
            <person name="Farag I.F."/>
            <person name="Doudna J."/>
            <person name="Cate J.H.D."/>
            <person name="Banfield J.F."/>
        </authorList>
    </citation>
    <scope>NUCLEOTIDE SEQUENCE</scope>
    <source>
        <strain evidence="1">NC_groundwater_1818_Pr3_B-0.1um_66_35</strain>
    </source>
</reference>
<proteinExistence type="predicted"/>
<gene>
    <name evidence="1" type="ORF">HZA66_18125</name>
</gene>